<evidence type="ECO:0000259" key="13">
    <source>
        <dbReference type="Pfam" id="PF08033"/>
    </source>
</evidence>
<sequence length="1123" mass="122093">MNVNQHTPMASPYGQPQPGYGQPGYAPLDGGYPAPYAPYNGPASAYQPGAQPQGPARGPPTSGPPPVSAPQPYNQYSQSQGDMQNGPPPMTQAPPRSAASQPYNQGAMNLSGAHPSYPQHYGPPPTMQQVTNQMTGMQITSGPPTPAGPGFAPTHSSQSPVSTAYSAAPPPSYTQAPPTSSALTQPPPVGATAASQQYYGGPQPPNQQPFNSALPPTSQQPFTSSAPPPPAQQTFPQSFPPAQLPFSSAPPPVSQPSFVSGPPSSAPGSFPPRAPPPSSQPGNHLPPGPLQQPPSQPAMQGGFPPQQNGAFGQVRGPQPGYAGPYPGQPNYGAPAPAPAAPPAQKRLDPDAIPSPIQVIEDDKAKCTEPFTTGVRGQAPPLVTTNFQAKDQGNASPRYIRCTAYNMPCTADMAKQSQVPLAAVIKPLATLPPDETPPYLVDHGEGGPIRCNRCKAYMCPYMQFIEGGRRFQCGFCSCVTEVPPHYFQHLDHTGKRMDCYDRPELSLGSYEFLATVDYCKNNKLPQPPAFIFLIDVSYNAVKSGMVSIVCQELKTLLDYLPRENPEVDSVVRVGFVTYNKVLHFYNVKSSLAQPQMLVVSDLSDMFVPLLDGFLVNVNESRLVIESLLDQIPEMFADTRETETVFGPVIQAGLEALKAADCAGKLFVFHTSLPITEAPGKLKNREDKKLIGTDKEKSLFQPQVSFYNTLAKECVAQGCCVDLFLFPNQYVDVATLGVVPVSTGGSVYKYTYFQVREKHSSHSETPPGFVNVRKIIKTQRSCVGFTCARSQTRIRATDFFGSFFMSNTTDVELAGLDCDKAITVEFKHDDKLSEETGALMQCAVLYTSCSGQRRLRIHNMAVNCCSQLADLYRNCETDTIINFLAKYAFRGILNNPTKAVRDTLVNQCAQILACYRKNCASPSSAGQLILPECMKLLPVYLNCVLKSDVLLPGADVSLDDRAYLRQLISCMDVAETQVFFYPRLLPLMKLDSGSLPVAVRDSEERLSKGGVYLLETGLHLFLWVGASVQQELLLNIFGTPSFSQIDSSMMSLPVLDNPISQRLREVIDSFRAQRSRYMKLMVVKQEDRAELIFRHFLVEDKSASGGASYVDFLCHMHKEIRQLLS</sequence>
<dbReference type="InterPro" id="IPR036180">
    <property type="entry name" value="Gelsolin-like_dom_sf"/>
</dbReference>
<dbReference type="Pfam" id="PF04810">
    <property type="entry name" value="zf-Sec23_Sec24"/>
    <property type="match status" value="1"/>
</dbReference>
<evidence type="ECO:0000259" key="9">
    <source>
        <dbReference type="Pfam" id="PF00626"/>
    </source>
</evidence>
<evidence type="ECO:0000259" key="10">
    <source>
        <dbReference type="Pfam" id="PF04810"/>
    </source>
</evidence>
<feature type="compositionally biased region" description="Low complexity" evidence="8">
    <location>
        <begin position="256"/>
        <end position="268"/>
    </location>
</feature>
<dbReference type="InterPro" id="IPR036175">
    <property type="entry name" value="Sec23/24_helical_dom_sf"/>
</dbReference>
<dbReference type="InterPro" id="IPR006896">
    <property type="entry name" value="Sec23/24_trunk_dom"/>
</dbReference>
<feature type="domain" description="Zinc finger Sec23/Sec24-type" evidence="10">
    <location>
        <begin position="447"/>
        <end position="485"/>
    </location>
</feature>
<comment type="similarity">
    <text evidence="4">Belongs to the SEC23/SEC24 family. SEC24 subfamily.</text>
</comment>
<protein>
    <recommendedName>
        <fullName evidence="16">SEC24 homolog C, COPII coat complex component</fullName>
    </recommendedName>
</protein>
<evidence type="ECO:0000256" key="6">
    <source>
        <dbReference type="ARBA" id="ARBA00022927"/>
    </source>
</evidence>
<dbReference type="PANTHER" id="PTHR13803">
    <property type="entry name" value="SEC24-RELATED PROTEIN"/>
    <property type="match status" value="1"/>
</dbReference>
<evidence type="ECO:0000259" key="12">
    <source>
        <dbReference type="Pfam" id="PF04815"/>
    </source>
</evidence>
<dbReference type="InterPro" id="IPR050550">
    <property type="entry name" value="SEC23_SEC24_subfamily"/>
</dbReference>
<keyword evidence="6" id="KW-0653">Protein transport</keyword>
<evidence type="ECO:0000256" key="3">
    <source>
        <dbReference type="ARBA" id="ARBA00004514"/>
    </source>
</evidence>
<comment type="subcellular location">
    <subcellularLocation>
        <location evidence="3">Cytoplasm</location>
        <location evidence="3">Cytosol</location>
    </subcellularLocation>
    <subcellularLocation>
        <location evidence="1">Cytoplasmic vesicle</location>
        <location evidence="1">COPII-coated vesicle membrane</location>
        <topology evidence="1">Peripheral membrane protein</topology>
        <orientation evidence="1">Cytoplasmic side</orientation>
    </subcellularLocation>
    <subcellularLocation>
        <location evidence="2">Endoplasmic reticulum membrane</location>
        <topology evidence="2">Peripheral membrane protein</topology>
        <orientation evidence="2">Cytoplasmic side</orientation>
    </subcellularLocation>
</comment>
<feature type="compositionally biased region" description="Polar residues" evidence="8">
    <location>
        <begin position="155"/>
        <end position="165"/>
    </location>
</feature>
<evidence type="ECO:0000256" key="1">
    <source>
        <dbReference type="ARBA" id="ARBA00004299"/>
    </source>
</evidence>
<dbReference type="InterPro" id="IPR012990">
    <property type="entry name" value="Beta-sandwich_Sec23_24"/>
</dbReference>
<dbReference type="FunFam" id="2.30.30.380:FF:000003">
    <property type="entry name" value="SEC24 homolog D, COPII coat complex component"/>
    <property type="match status" value="1"/>
</dbReference>
<dbReference type="Gene3D" id="2.30.30.380">
    <property type="entry name" value="Zn-finger domain of Sec23/24"/>
    <property type="match status" value="1"/>
</dbReference>
<evidence type="ECO:0000256" key="5">
    <source>
        <dbReference type="ARBA" id="ARBA00022448"/>
    </source>
</evidence>
<dbReference type="Pfam" id="PF04815">
    <property type="entry name" value="Sec23_helical"/>
    <property type="match status" value="1"/>
</dbReference>
<dbReference type="FunFam" id="3.40.50.410:FF:000020">
    <property type="entry name" value="protein transport protein Sec24D isoform X1"/>
    <property type="match status" value="1"/>
</dbReference>
<dbReference type="SUPFAM" id="SSF82754">
    <property type="entry name" value="C-terminal, gelsolin-like domain of Sec23/24"/>
    <property type="match status" value="1"/>
</dbReference>
<dbReference type="Pfam" id="PF08033">
    <property type="entry name" value="Sec23_BS"/>
    <property type="match status" value="1"/>
</dbReference>
<name>A0A7N6BYN1_ANATE</name>
<evidence type="ECO:0000256" key="7">
    <source>
        <dbReference type="ARBA" id="ARBA00023329"/>
    </source>
</evidence>
<feature type="compositionally biased region" description="Polar residues" evidence="8">
    <location>
        <begin position="73"/>
        <end position="83"/>
    </location>
</feature>
<dbReference type="InterPro" id="IPR036465">
    <property type="entry name" value="vWFA_dom_sf"/>
</dbReference>
<dbReference type="Gene3D" id="2.60.40.1670">
    <property type="entry name" value="beta-sandwich domain of Sec23/24"/>
    <property type="match status" value="1"/>
</dbReference>
<dbReference type="InterPro" id="IPR029006">
    <property type="entry name" value="ADF-H/Gelsolin-like_dom_sf"/>
</dbReference>
<feature type="domain" description="Sec23/Sec24 helical" evidence="12">
    <location>
        <begin position="875"/>
        <end position="974"/>
    </location>
</feature>
<evidence type="ECO:0000256" key="8">
    <source>
        <dbReference type="SAM" id="MobiDB-lite"/>
    </source>
</evidence>
<dbReference type="Gene3D" id="3.40.50.410">
    <property type="entry name" value="von Willebrand factor, type A domain"/>
    <property type="match status" value="1"/>
</dbReference>
<feature type="compositionally biased region" description="Pro residues" evidence="8">
    <location>
        <begin position="57"/>
        <end position="69"/>
    </location>
</feature>
<accession>A0A7N6BYN1</accession>
<feature type="compositionally biased region" description="Low complexity" evidence="8">
    <location>
        <begin position="215"/>
        <end position="225"/>
    </location>
</feature>
<feature type="region of interest" description="Disordered" evidence="8">
    <location>
        <begin position="1"/>
        <end position="350"/>
    </location>
</feature>
<dbReference type="PANTHER" id="PTHR13803:SF5">
    <property type="entry name" value="PROTEIN TRANSPORT PROTEIN SEC24C"/>
    <property type="match status" value="1"/>
</dbReference>
<dbReference type="InterPro" id="IPR036174">
    <property type="entry name" value="Znf_Sec23_Sec24_sf"/>
</dbReference>
<evidence type="ECO:0000256" key="2">
    <source>
        <dbReference type="ARBA" id="ARBA00004397"/>
    </source>
</evidence>
<dbReference type="SUPFAM" id="SSF81811">
    <property type="entry name" value="Helical domain of Sec23/24"/>
    <property type="match status" value="1"/>
</dbReference>
<feature type="compositionally biased region" description="Pro residues" evidence="8">
    <location>
        <begin position="238"/>
        <end position="254"/>
    </location>
</feature>
<dbReference type="GO" id="GO:0006886">
    <property type="term" value="P:intracellular protein transport"/>
    <property type="evidence" value="ECO:0007669"/>
    <property type="project" value="InterPro"/>
</dbReference>
<evidence type="ECO:0000259" key="11">
    <source>
        <dbReference type="Pfam" id="PF04811"/>
    </source>
</evidence>
<dbReference type="SUPFAM" id="SSF82919">
    <property type="entry name" value="Zn-finger domain of Sec23/24"/>
    <property type="match status" value="1"/>
</dbReference>
<dbReference type="Gene3D" id="1.20.120.730">
    <property type="entry name" value="Sec23/Sec24 helical domain"/>
    <property type="match status" value="1"/>
</dbReference>
<feature type="compositionally biased region" description="Polar residues" evidence="8">
    <location>
        <begin position="98"/>
        <end position="108"/>
    </location>
</feature>
<proteinExistence type="inferred from homology"/>
<dbReference type="SUPFAM" id="SSF81995">
    <property type="entry name" value="beta-sandwich domain of Sec23/24"/>
    <property type="match status" value="1"/>
</dbReference>
<dbReference type="Pfam" id="PF04811">
    <property type="entry name" value="Sec23_trunk"/>
    <property type="match status" value="1"/>
</dbReference>
<feature type="compositionally biased region" description="Low complexity" evidence="8">
    <location>
        <begin position="12"/>
        <end position="56"/>
    </location>
</feature>
<feature type="domain" description="Sec23/Sec24 trunk" evidence="11">
    <location>
        <begin position="524"/>
        <end position="758"/>
    </location>
</feature>
<organism evidence="14 15">
    <name type="scientific">Anabas testudineus</name>
    <name type="common">Climbing perch</name>
    <name type="synonym">Anthias testudineus</name>
    <dbReference type="NCBI Taxonomy" id="64144"/>
    <lineage>
        <taxon>Eukaryota</taxon>
        <taxon>Metazoa</taxon>
        <taxon>Chordata</taxon>
        <taxon>Craniata</taxon>
        <taxon>Vertebrata</taxon>
        <taxon>Euteleostomi</taxon>
        <taxon>Actinopterygii</taxon>
        <taxon>Neopterygii</taxon>
        <taxon>Teleostei</taxon>
        <taxon>Neoteleostei</taxon>
        <taxon>Acanthomorphata</taxon>
        <taxon>Anabantaria</taxon>
        <taxon>Anabantiformes</taxon>
        <taxon>Anabantoidei</taxon>
        <taxon>Anabantidae</taxon>
        <taxon>Anabas</taxon>
    </lineage>
</organism>
<reference evidence="14" key="3">
    <citation type="submission" date="2025-09" db="UniProtKB">
        <authorList>
            <consortium name="Ensembl"/>
        </authorList>
    </citation>
    <scope>IDENTIFICATION</scope>
</reference>
<reference evidence="14" key="2">
    <citation type="submission" date="2025-08" db="UniProtKB">
        <authorList>
            <consortium name="Ensembl"/>
        </authorList>
    </citation>
    <scope>IDENTIFICATION</scope>
</reference>
<dbReference type="InterPro" id="IPR006895">
    <property type="entry name" value="Znf_Sec23_Sec24"/>
</dbReference>
<keyword evidence="15" id="KW-1185">Reference proteome</keyword>
<dbReference type="GO" id="GO:0005789">
    <property type="term" value="C:endoplasmic reticulum membrane"/>
    <property type="evidence" value="ECO:0007669"/>
    <property type="project" value="UniProtKB-SubCell"/>
</dbReference>
<reference evidence="14" key="1">
    <citation type="submission" date="2021-04" db="EMBL/GenBank/DDBJ databases">
        <authorList>
            <consortium name="Wellcome Sanger Institute Data Sharing"/>
        </authorList>
    </citation>
    <scope>NUCLEOTIDE SEQUENCE [LARGE SCALE GENOMIC DNA]</scope>
</reference>
<dbReference type="GeneTree" id="ENSGT00950000182924"/>
<evidence type="ECO:0000313" key="14">
    <source>
        <dbReference type="Ensembl" id="ENSATEP00000069330.1"/>
    </source>
</evidence>
<feature type="compositionally biased region" description="Polar residues" evidence="8">
    <location>
        <begin position="127"/>
        <end position="141"/>
    </location>
</feature>
<dbReference type="Ensembl" id="ENSATET00000043485.2">
    <property type="protein sequence ID" value="ENSATEP00000069330.1"/>
    <property type="gene ID" value="ENSATEG00000003019.3"/>
</dbReference>
<evidence type="ECO:0008006" key="16">
    <source>
        <dbReference type="Google" id="ProtNLM"/>
    </source>
</evidence>
<feature type="compositionally biased region" description="Low complexity" evidence="8">
    <location>
        <begin position="316"/>
        <end position="334"/>
    </location>
</feature>
<dbReference type="GO" id="GO:0090110">
    <property type="term" value="P:COPII-coated vesicle cargo loading"/>
    <property type="evidence" value="ECO:0007669"/>
    <property type="project" value="TreeGrafter"/>
</dbReference>
<dbReference type="GO" id="GO:0005829">
    <property type="term" value="C:cytosol"/>
    <property type="evidence" value="ECO:0007669"/>
    <property type="project" value="UniProtKB-SubCell"/>
</dbReference>
<keyword evidence="5" id="KW-0813">Transport</keyword>
<dbReference type="CDD" id="cd01479">
    <property type="entry name" value="Sec24-like"/>
    <property type="match status" value="1"/>
</dbReference>
<dbReference type="GO" id="GO:0000149">
    <property type="term" value="F:SNARE binding"/>
    <property type="evidence" value="ECO:0007669"/>
    <property type="project" value="TreeGrafter"/>
</dbReference>
<dbReference type="Gene3D" id="3.40.20.10">
    <property type="entry name" value="Severin"/>
    <property type="match status" value="1"/>
</dbReference>
<dbReference type="InterPro" id="IPR006900">
    <property type="entry name" value="Sec23/24_helical_dom"/>
</dbReference>
<keyword evidence="7" id="KW-0968">Cytoplasmic vesicle</keyword>
<feature type="domain" description="Gelsolin-like" evidence="9">
    <location>
        <begin position="993"/>
        <end position="1064"/>
    </location>
</feature>
<evidence type="ECO:0000313" key="15">
    <source>
        <dbReference type="Proteomes" id="UP000265040"/>
    </source>
</evidence>
<dbReference type="Pfam" id="PF00626">
    <property type="entry name" value="Gelsolin"/>
    <property type="match status" value="1"/>
</dbReference>
<dbReference type="SUPFAM" id="SSF53300">
    <property type="entry name" value="vWA-like"/>
    <property type="match status" value="1"/>
</dbReference>
<dbReference type="AlphaFoldDB" id="A0A7N6BYN1"/>
<dbReference type="GO" id="GO:0008270">
    <property type="term" value="F:zinc ion binding"/>
    <property type="evidence" value="ECO:0007669"/>
    <property type="project" value="InterPro"/>
</dbReference>
<evidence type="ECO:0000256" key="4">
    <source>
        <dbReference type="ARBA" id="ARBA00008334"/>
    </source>
</evidence>
<feature type="domain" description="Sec23/Sec24 beta-sandwich" evidence="13">
    <location>
        <begin position="787"/>
        <end position="862"/>
    </location>
</feature>
<dbReference type="GO" id="GO:0070971">
    <property type="term" value="C:endoplasmic reticulum exit site"/>
    <property type="evidence" value="ECO:0007669"/>
    <property type="project" value="TreeGrafter"/>
</dbReference>
<dbReference type="InterPro" id="IPR041742">
    <property type="entry name" value="Sec24-like_trunk_dom"/>
</dbReference>
<feature type="compositionally biased region" description="Polar residues" evidence="8">
    <location>
        <begin position="173"/>
        <end position="184"/>
    </location>
</feature>
<dbReference type="Proteomes" id="UP000265040">
    <property type="component" value="Chromosome 19"/>
</dbReference>
<dbReference type="InterPro" id="IPR007123">
    <property type="entry name" value="Gelsolin-like_dom"/>
</dbReference>
<feature type="compositionally biased region" description="Pro residues" evidence="8">
    <location>
        <begin position="269"/>
        <end position="296"/>
    </location>
</feature>
<dbReference type="GO" id="GO:0030127">
    <property type="term" value="C:COPII vesicle coat"/>
    <property type="evidence" value="ECO:0007669"/>
    <property type="project" value="InterPro"/>
</dbReference>